<keyword evidence="2" id="KW-1185">Reference proteome</keyword>
<gene>
    <name evidence="1" type="ORF">M9H77_12057</name>
</gene>
<dbReference type="Proteomes" id="UP001060085">
    <property type="component" value="Linkage Group LG03"/>
</dbReference>
<sequence length="246" mass="27587">MQGQNTVEEVLCLSVKRGYTVFYRNHKDNNVLIDIVVAHPTSIEMMRTWPYVLIMDTTYKINKHYLRTSHGLPCACELITWLDHVLPIQLSDIEAFWKTLEIGGCHPSTRQQNMDSEMRSLTNLLHHISTGPISKVREMRRLAKGVLSLVFLEDPGVILTSPPKVAVTKGQKKMNSTKRDKSYWEHVSIAHRKIQKSSGSGSGLGSGSRSWSGLGSKSGSVREGDRHELLEEGAEGETMAKVVYLL</sequence>
<evidence type="ECO:0000313" key="1">
    <source>
        <dbReference type="EMBL" id="KAI5671693.1"/>
    </source>
</evidence>
<organism evidence="1 2">
    <name type="scientific">Catharanthus roseus</name>
    <name type="common">Madagascar periwinkle</name>
    <name type="synonym">Vinca rosea</name>
    <dbReference type="NCBI Taxonomy" id="4058"/>
    <lineage>
        <taxon>Eukaryota</taxon>
        <taxon>Viridiplantae</taxon>
        <taxon>Streptophyta</taxon>
        <taxon>Embryophyta</taxon>
        <taxon>Tracheophyta</taxon>
        <taxon>Spermatophyta</taxon>
        <taxon>Magnoliopsida</taxon>
        <taxon>eudicotyledons</taxon>
        <taxon>Gunneridae</taxon>
        <taxon>Pentapetalae</taxon>
        <taxon>asterids</taxon>
        <taxon>lamiids</taxon>
        <taxon>Gentianales</taxon>
        <taxon>Apocynaceae</taxon>
        <taxon>Rauvolfioideae</taxon>
        <taxon>Vinceae</taxon>
        <taxon>Catharanthinae</taxon>
        <taxon>Catharanthus</taxon>
    </lineage>
</organism>
<name>A0ACC0BGJ3_CATRO</name>
<accession>A0ACC0BGJ3</accession>
<evidence type="ECO:0000313" key="2">
    <source>
        <dbReference type="Proteomes" id="UP001060085"/>
    </source>
</evidence>
<comment type="caution">
    <text evidence="1">The sequence shown here is derived from an EMBL/GenBank/DDBJ whole genome shotgun (WGS) entry which is preliminary data.</text>
</comment>
<proteinExistence type="predicted"/>
<dbReference type="EMBL" id="CM044703">
    <property type="protein sequence ID" value="KAI5671693.1"/>
    <property type="molecule type" value="Genomic_DNA"/>
</dbReference>
<protein>
    <submittedName>
        <fullName evidence="1">Uncharacterized protein</fullName>
    </submittedName>
</protein>
<reference evidence="2" key="1">
    <citation type="journal article" date="2023" name="Nat. Plants">
        <title>Single-cell RNA sequencing provides a high-resolution roadmap for understanding the multicellular compartmentation of specialized metabolism.</title>
        <authorList>
            <person name="Sun S."/>
            <person name="Shen X."/>
            <person name="Li Y."/>
            <person name="Li Y."/>
            <person name="Wang S."/>
            <person name="Li R."/>
            <person name="Zhang H."/>
            <person name="Shen G."/>
            <person name="Guo B."/>
            <person name="Wei J."/>
            <person name="Xu J."/>
            <person name="St-Pierre B."/>
            <person name="Chen S."/>
            <person name="Sun C."/>
        </authorList>
    </citation>
    <scope>NUCLEOTIDE SEQUENCE [LARGE SCALE GENOMIC DNA]</scope>
</reference>